<name>A0A7W9HVS9_9PSEU</name>
<dbReference type="Gene3D" id="2.60.40.10">
    <property type="entry name" value="Immunoglobulins"/>
    <property type="match status" value="1"/>
</dbReference>
<dbReference type="InterPro" id="IPR008965">
    <property type="entry name" value="CBM2/CBM3_carb-bd_dom_sf"/>
</dbReference>
<dbReference type="Pfam" id="PF21348">
    <property type="entry name" value="RGL11_C"/>
    <property type="match status" value="1"/>
</dbReference>
<dbReference type="InterPro" id="IPR028994">
    <property type="entry name" value="Integrin_alpha_N"/>
</dbReference>
<dbReference type="Pfam" id="PF19763">
    <property type="entry name" value="DUF6250"/>
    <property type="match status" value="1"/>
</dbReference>
<protein>
    <submittedName>
        <fullName evidence="4">Rhamnogalacturonan endolyase</fullName>
        <ecNumber evidence="4">4.2.2.23</ecNumber>
    </submittedName>
</protein>
<dbReference type="Gene3D" id="2.60.40.290">
    <property type="match status" value="1"/>
</dbReference>
<keyword evidence="2" id="KW-0732">Signal</keyword>
<dbReference type="AlphaFoldDB" id="A0A7W9HVS9"/>
<evidence type="ECO:0000256" key="1">
    <source>
        <dbReference type="SAM" id="MobiDB-lite"/>
    </source>
</evidence>
<feature type="signal peptide" evidence="2">
    <location>
        <begin position="1"/>
        <end position="18"/>
    </location>
</feature>
<dbReference type="SMART" id="SM00637">
    <property type="entry name" value="CBD_II"/>
    <property type="match status" value="1"/>
</dbReference>
<dbReference type="Pfam" id="PF00553">
    <property type="entry name" value="CBM_2"/>
    <property type="match status" value="1"/>
</dbReference>
<dbReference type="GO" id="GO:0005975">
    <property type="term" value="P:carbohydrate metabolic process"/>
    <property type="evidence" value="ECO:0007669"/>
    <property type="project" value="InterPro"/>
</dbReference>
<proteinExistence type="predicted"/>
<evidence type="ECO:0000313" key="5">
    <source>
        <dbReference type="Proteomes" id="UP000552097"/>
    </source>
</evidence>
<dbReference type="EC" id="4.2.2.23" evidence="4"/>
<dbReference type="GO" id="GO:0004553">
    <property type="term" value="F:hydrolase activity, hydrolyzing O-glycosyl compounds"/>
    <property type="evidence" value="ECO:0007669"/>
    <property type="project" value="InterPro"/>
</dbReference>
<evidence type="ECO:0000313" key="4">
    <source>
        <dbReference type="EMBL" id="MBB5808913.1"/>
    </source>
</evidence>
<dbReference type="InterPro" id="IPR041624">
    <property type="entry name" value="RGI_lyase"/>
</dbReference>
<dbReference type="PANTHER" id="PTHR43118:SF1">
    <property type="entry name" value="RHAMNOGALACTURONAN LYASE (EUROFUNG)"/>
    <property type="match status" value="1"/>
</dbReference>
<dbReference type="Proteomes" id="UP000552097">
    <property type="component" value="Unassembled WGS sequence"/>
</dbReference>
<dbReference type="InterPro" id="IPR001919">
    <property type="entry name" value="CBD2"/>
</dbReference>
<dbReference type="SUPFAM" id="SSF69318">
    <property type="entry name" value="Integrin alpha N-terminal domain"/>
    <property type="match status" value="1"/>
</dbReference>
<accession>A0A7W9HVS9</accession>
<dbReference type="PROSITE" id="PS51173">
    <property type="entry name" value="CBM2"/>
    <property type="match status" value="1"/>
</dbReference>
<dbReference type="GO" id="GO:0030247">
    <property type="term" value="F:polysaccharide binding"/>
    <property type="evidence" value="ECO:0007669"/>
    <property type="project" value="UniProtKB-UniRule"/>
</dbReference>
<keyword evidence="5" id="KW-1185">Reference proteome</keyword>
<dbReference type="RefSeq" id="WP_221483858.1">
    <property type="nucleotide sequence ID" value="NZ_JACHMO010000001.1"/>
</dbReference>
<dbReference type="InterPro" id="IPR049366">
    <property type="entry name" value="RGL11_C"/>
</dbReference>
<dbReference type="GO" id="GO:0102210">
    <property type="term" value="F:rhamnogalacturonan endolyase activity"/>
    <property type="evidence" value="ECO:0007669"/>
    <property type="project" value="UniProtKB-EC"/>
</dbReference>
<evidence type="ECO:0000259" key="3">
    <source>
        <dbReference type="PROSITE" id="PS51173"/>
    </source>
</evidence>
<gene>
    <name evidence="4" type="ORF">F4560_008681</name>
</gene>
<dbReference type="InterPro" id="IPR034641">
    <property type="entry name" value="RGL11"/>
</dbReference>
<sequence length="947" mass="100772">MTAVLTVSLAAASLTANAGPSPTAAPAARVMERLDRGLTAVPTSDGAFLSWRLLGPEQGSGIGFNVYKNSTKLNPTPLTGGTNFTDRTAGSGTYTVRAVVDGKEQVASPPATVFGNGYGNIPLASIPGAAAADYYVQHGWPGDLDGDGRYEVVVSRLPFAAGRPSYLEAYSLSGARLWRVDLGPASYTRLGGNGANEPAPAAISGYGDVAGFRNDDNVTVYDLDLDGRAEVLVHTANGVRFADGRTVSAPAANQFVSVIDGRTGAERARAAVPTDLVANGPSGGHFGVGYLDGVRPSLITKMVNRTGAGTGGFNTLYVAWDYDGSRLTQRWKMINNACCSFHQIRIVDVDGDGRDDIADGNKVINSNGTLRYVVPGSIHGDRFHIGDLDPSRPGLEGYAIQQTEGGSSSTFPWYYYDAATGQRLVTGAHSGTSTDVARGTTADIDPGHPGYEYWATVASGEPGAGLFNVRGQRISNRTPSVNFRIWWDGDLGSELLDNTYVEKWNPGSQSVGRIFNPSGVRSSWRAAVPMYGDIIGDWREEILAETTDHTAMRIYTTTAPTSTRLYTLAHNPAYRLGFTVRGYLQSLLVDYYLGTGMSQPPAPNITTVGGDATPEWAMVASDDFRDGTGKWTAELESGGTVQARDGALDIDVPGGATVWFRQKFAGPTIIEYTATPVSAGGANDRVSDLNAFWSATDARSPNDLFASRRSGRLADYDNLKTYYVGHGANGNTTTRMRRYVGEPGNRPLIFDRTEPLLTANRPQRIRLVSDGGKIQYWVDGRLVFDYADSQPYTQGWFGFRTVDSHFTLRDFAVWQPRSTTPPDTTTQTPPTTTSPTTTTTATTTPTTGPGGTCSAAYRTTNAWPDGFQGEVTVTAGASAINGWTVGWTSSSGQSITQLWNGTLNVDGSTVSVGNLSYNGALSPSGSTTFGYTATGNPSTPALTCTTR</sequence>
<dbReference type="InterPro" id="IPR013783">
    <property type="entry name" value="Ig-like_fold"/>
</dbReference>
<keyword evidence="4" id="KW-0456">Lyase</keyword>
<feature type="chain" id="PRO_5038753548" evidence="2">
    <location>
        <begin position="19"/>
        <end position="947"/>
    </location>
</feature>
<feature type="domain" description="CBM2" evidence="3">
    <location>
        <begin position="846"/>
        <end position="947"/>
    </location>
</feature>
<reference evidence="4 5" key="1">
    <citation type="submission" date="2020-08" db="EMBL/GenBank/DDBJ databases">
        <title>Sequencing the genomes of 1000 actinobacteria strains.</title>
        <authorList>
            <person name="Klenk H.-P."/>
        </authorList>
    </citation>
    <scope>NUCLEOTIDE SEQUENCE [LARGE SCALE GENOMIC DNA]</scope>
    <source>
        <strain evidence="4 5">DSM 45486</strain>
    </source>
</reference>
<organism evidence="4 5">
    <name type="scientific">Saccharothrix ecbatanensis</name>
    <dbReference type="NCBI Taxonomy" id="1105145"/>
    <lineage>
        <taxon>Bacteria</taxon>
        <taxon>Bacillati</taxon>
        <taxon>Actinomycetota</taxon>
        <taxon>Actinomycetes</taxon>
        <taxon>Pseudonocardiales</taxon>
        <taxon>Pseudonocardiaceae</taxon>
        <taxon>Saccharothrix</taxon>
    </lineage>
</organism>
<feature type="region of interest" description="Disordered" evidence="1">
    <location>
        <begin position="815"/>
        <end position="850"/>
    </location>
</feature>
<feature type="compositionally biased region" description="Low complexity" evidence="1">
    <location>
        <begin position="820"/>
        <end position="847"/>
    </location>
</feature>
<evidence type="ECO:0000256" key="2">
    <source>
        <dbReference type="SAM" id="SignalP"/>
    </source>
</evidence>
<comment type="caution">
    <text evidence="4">The sequence shown here is derived from an EMBL/GenBank/DDBJ whole genome shotgun (WGS) entry which is preliminary data.</text>
</comment>
<dbReference type="Gene3D" id="2.60.120.200">
    <property type="match status" value="1"/>
</dbReference>
<dbReference type="PANTHER" id="PTHR43118">
    <property type="entry name" value="RHAMNOGALACTURONAN LYASE (EUROFUNG)"/>
    <property type="match status" value="1"/>
</dbReference>
<dbReference type="InterPro" id="IPR046217">
    <property type="entry name" value="DUF6250"/>
</dbReference>
<dbReference type="SUPFAM" id="SSF49384">
    <property type="entry name" value="Carbohydrate-binding domain"/>
    <property type="match status" value="1"/>
</dbReference>
<dbReference type="InterPro" id="IPR012291">
    <property type="entry name" value="CBM2_carb-bd_dom_sf"/>
</dbReference>
<dbReference type="Pfam" id="PF18370">
    <property type="entry name" value="RGI_lyase"/>
    <property type="match status" value="1"/>
</dbReference>
<dbReference type="EMBL" id="JACHMO010000001">
    <property type="protein sequence ID" value="MBB5808913.1"/>
    <property type="molecule type" value="Genomic_DNA"/>
</dbReference>